<gene>
    <name evidence="1" type="ORF">AT746_04590</name>
</gene>
<keyword evidence="2" id="KW-1185">Reference proteome</keyword>
<dbReference type="AlphaFoldDB" id="A0A0U2Z3X5"/>
<dbReference type="EMBL" id="CP013650">
    <property type="protein sequence ID" value="ALS97619.1"/>
    <property type="molecule type" value="Genomic_DNA"/>
</dbReference>
<sequence>MKTCAFLSMDHMGDYYVYDDLLIAPMAEQGWQVETLSWRQNDVDWGRFDAVILRSCWDYQQYPDEFLGVLAQISQRTLLFNDLGIVRWNISKEYLKDLSAEGVPVVPTLWQQEFNAEQVANAFASFDCEELIIKPVVSASAGHTYRLSASDYQQKLSELKAVFSGRKHMLQPFIDNVLEEGEFSLFYFDNRFSHAIRKVPKPGDFRVQEEHGGQLFLVQPDPELLVLAEKSLKAIPGKTLYARLDFIRYQQSYRVMELELIEPSLYFNMDRDSPKRFVQALIKKLAPQADAGAPELLCR</sequence>
<evidence type="ECO:0000313" key="1">
    <source>
        <dbReference type="EMBL" id="ALS97619.1"/>
    </source>
</evidence>
<dbReference type="PANTHER" id="PTHR39217:SF1">
    <property type="entry name" value="GLUTATHIONE SYNTHETASE"/>
    <property type="match status" value="1"/>
</dbReference>
<dbReference type="RefSeq" id="WP_062477079.1">
    <property type="nucleotide sequence ID" value="NZ_CP013650.1"/>
</dbReference>
<evidence type="ECO:0008006" key="3">
    <source>
        <dbReference type="Google" id="ProtNLM"/>
    </source>
</evidence>
<dbReference type="Proteomes" id="UP000068447">
    <property type="component" value="Chromosome"/>
</dbReference>
<dbReference type="GO" id="GO:0003824">
    <property type="term" value="F:catalytic activity"/>
    <property type="evidence" value="ECO:0007669"/>
    <property type="project" value="UniProtKB-ARBA"/>
</dbReference>
<dbReference type="GO" id="GO:0005524">
    <property type="term" value="F:ATP binding"/>
    <property type="evidence" value="ECO:0007669"/>
    <property type="project" value="InterPro"/>
</dbReference>
<dbReference type="KEGG" id="lal:AT746_04590"/>
<dbReference type="InterPro" id="IPR053191">
    <property type="entry name" value="DcsG_Biosynth_Enzyme"/>
</dbReference>
<evidence type="ECO:0000313" key="2">
    <source>
        <dbReference type="Proteomes" id="UP000068447"/>
    </source>
</evidence>
<organism evidence="1 2">
    <name type="scientific">Lacimicrobium alkaliphilum</name>
    <dbReference type="NCBI Taxonomy" id="1526571"/>
    <lineage>
        <taxon>Bacteria</taxon>
        <taxon>Pseudomonadati</taxon>
        <taxon>Pseudomonadota</taxon>
        <taxon>Gammaproteobacteria</taxon>
        <taxon>Alteromonadales</taxon>
        <taxon>Alteromonadaceae</taxon>
        <taxon>Lacimicrobium</taxon>
    </lineage>
</organism>
<proteinExistence type="predicted"/>
<dbReference type="STRING" id="1526571.AT746_04590"/>
<dbReference type="Gene3D" id="3.40.50.20">
    <property type="match status" value="1"/>
</dbReference>
<protein>
    <recommendedName>
        <fullName evidence="3">Prokaryotic glutathione synthetase ATP-binding domain-containing protein</fullName>
    </recommendedName>
</protein>
<reference evidence="1 2" key="1">
    <citation type="submission" date="2015-12" db="EMBL/GenBank/DDBJ databases">
        <title>Complete genome of Lacimicrobium alkaliphilum KCTC 32984.</title>
        <authorList>
            <person name="Kim S.-G."/>
            <person name="Lee Y.-J."/>
        </authorList>
    </citation>
    <scope>NUCLEOTIDE SEQUENCE [LARGE SCALE GENOMIC DNA]</scope>
    <source>
        <strain evidence="1 2">YelD216</strain>
    </source>
</reference>
<dbReference type="OrthoDB" id="3373978at2"/>
<accession>A0A0U2Z3X5</accession>
<dbReference type="InterPro" id="IPR013815">
    <property type="entry name" value="ATP_grasp_subdomain_1"/>
</dbReference>
<dbReference type="Gene3D" id="3.30.470.20">
    <property type="entry name" value="ATP-grasp fold, B domain"/>
    <property type="match status" value="1"/>
</dbReference>
<dbReference type="Gene3D" id="3.30.1490.20">
    <property type="entry name" value="ATP-grasp fold, A domain"/>
    <property type="match status" value="1"/>
</dbReference>
<dbReference type="SUPFAM" id="SSF56059">
    <property type="entry name" value="Glutathione synthetase ATP-binding domain-like"/>
    <property type="match status" value="1"/>
</dbReference>
<dbReference type="PANTHER" id="PTHR39217">
    <property type="match status" value="1"/>
</dbReference>
<name>A0A0U2Z3X5_9ALTE</name>